<dbReference type="EMBL" id="FMAR01000031">
    <property type="protein sequence ID" value="SCC64405.1"/>
    <property type="molecule type" value="Genomic_DNA"/>
</dbReference>
<evidence type="ECO:0000313" key="2">
    <source>
        <dbReference type="Proteomes" id="UP000242818"/>
    </source>
</evidence>
<protein>
    <submittedName>
        <fullName evidence="1">Uncharacterized protein</fullName>
    </submittedName>
</protein>
<reference evidence="1 2" key="1">
    <citation type="submission" date="2016-08" db="EMBL/GenBank/DDBJ databases">
        <authorList>
            <person name="Seilhamer J.J."/>
        </authorList>
    </citation>
    <scope>NUCLEOTIDE SEQUENCE [LARGE SCALE GENOMIC DNA]</scope>
    <source>
        <strain evidence="1 2">A37T2</strain>
    </source>
</reference>
<sequence length="228" mass="26525">MAIDKEIKKKVTEDWLNTFFQLSAFAQNKLYKVVGACIIGIELIKSPFSEDYSPYFVIYSLWQNAAKTCLVGPLLMRRLKNPKGLQFDIPYEKHTTYFNEAIDCFKKQIPVSLNGDITLKSLFDFVDSLFGDMLVKSNSAEQAKLFELKFYAALYVGNQIQMQNVLNQIEQSSKSWNMNMFEMWYGKFDLWLQSLQTIISNRDEFLKQIEVNKQDKKIAKLQSSELIV</sequence>
<accession>A0A1C4G996</accession>
<dbReference type="OrthoDB" id="1028464at2"/>
<gene>
    <name evidence="1" type="ORF">GA0116948_1313</name>
</gene>
<proteinExistence type="predicted"/>
<evidence type="ECO:0000313" key="1">
    <source>
        <dbReference type="EMBL" id="SCC64405.1"/>
    </source>
</evidence>
<dbReference type="Proteomes" id="UP000242818">
    <property type="component" value="Unassembled WGS sequence"/>
</dbReference>
<organism evidence="1 2">
    <name type="scientific">Chitinophaga costaii</name>
    <dbReference type="NCBI Taxonomy" id="1335309"/>
    <lineage>
        <taxon>Bacteria</taxon>
        <taxon>Pseudomonadati</taxon>
        <taxon>Bacteroidota</taxon>
        <taxon>Chitinophagia</taxon>
        <taxon>Chitinophagales</taxon>
        <taxon>Chitinophagaceae</taxon>
        <taxon>Chitinophaga</taxon>
    </lineage>
</organism>
<name>A0A1C4G996_9BACT</name>
<dbReference type="AlphaFoldDB" id="A0A1C4G996"/>
<dbReference type="RefSeq" id="WP_089715733.1">
    <property type="nucleotide sequence ID" value="NZ_FMAR01000031.1"/>
</dbReference>
<keyword evidence="2" id="KW-1185">Reference proteome</keyword>